<dbReference type="Proteomes" id="UP000095621">
    <property type="component" value="Unassembled WGS sequence"/>
</dbReference>
<proteinExistence type="predicted"/>
<keyword evidence="1" id="KW-1133">Transmembrane helix</keyword>
<organism evidence="3 9">
    <name type="scientific">Lachnospira eligens</name>
    <dbReference type="NCBI Taxonomy" id="39485"/>
    <lineage>
        <taxon>Bacteria</taxon>
        <taxon>Bacillati</taxon>
        <taxon>Bacillota</taxon>
        <taxon>Clostridia</taxon>
        <taxon>Lachnospirales</taxon>
        <taxon>Lachnospiraceae</taxon>
        <taxon>Lachnospira</taxon>
    </lineage>
</organism>
<dbReference type="Proteomes" id="UP000285201">
    <property type="component" value="Unassembled WGS sequence"/>
</dbReference>
<dbReference type="EMBL" id="QROY01000004">
    <property type="protein sequence ID" value="RHL69092.1"/>
    <property type="molecule type" value="Genomic_DNA"/>
</dbReference>
<evidence type="ECO:0000313" key="9">
    <source>
        <dbReference type="Proteomes" id="UP000095780"/>
    </source>
</evidence>
<dbReference type="EMBL" id="WKRD01000006">
    <property type="protein sequence ID" value="MSC57551.1"/>
    <property type="molecule type" value="Genomic_DNA"/>
</dbReference>
<evidence type="ECO:0000313" key="3">
    <source>
        <dbReference type="EMBL" id="CUQ83822.1"/>
    </source>
</evidence>
<evidence type="ECO:0000313" key="11">
    <source>
        <dbReference type="Proteomes" id="UP000285201"/>
    </source>
</evidence>
<feature type="transmembrane region" description="Helical" evidence="1">
    <location>
        <begin position="18"/>
        <end position="37"/>
    </location>
</feature>
<dbReference type="Proteomes" id="UP000285844">
    <property type="component" value="Unassembled WGS sequence"/>
</dbReference>
<evidence type="ECO:0000313" key="10">
    <source>
        <dbReference type="Proteomes" id="UP000284794"/>
    </source>
</evidence>
<feature type="transmembrane region" description="Helical" evidence="1">
    <location>
        <begin position="73"/>
        <end position="93"/>
    </location>
</feature>
<dbReference type="EMBL" id="QSIS01000007">
    <property type="protein sequence ID" value="RHD08969.1"/>
    <property type="molecule type" value="Genomic_DNA"/>
</dbReference>
<name>A0A174ZCU3_9FIRM</name>
<dbReference type="RefSeq" id="WP_012739900.1">
    <property type="nucleotide sequence ID" value="NZ_CABIXW010000003.1"/>
</dbReference>
<evidence type="ECO:0000313" key="12">
    <source>
        <dbReference type="Proteomes" id="UP000285844"/>
    </source>
</evidence>
<protein>
    <submittedName>
        <fullName evidence="3">Uncharacterized protein</fullName>
    </submittedName>
</protein>
<evidence type="ECO:0000313" key="8">
    <source>
        <dbReference type="Proteomes" id="UP000095621"/>
    </source>
</evidence>
<accession>A0A174ZCU3</accession>
<evidence type="ECO:0000313" key="5">
    <source>
        <dbReference type="EMBL" id="RHC13628.1"/>
    </source>
</evidence>
<reference evidence="4 13" key="3">
    <citation type="journal article" date="2019" name="Nat. Med.">
        <title>A library of human gut bacterial isolates paired with longitudinal multiomics data enables mechanistic microbiome research.</title>
        <authorList>
            <person name="Poyet M."/>
            <person name="Groussin M."/>
            <person name="Gibbons S.M."/>
            <person name="Avila-Pacheco J."/>
            <person name="Jiang X."/>
            <person name="Kearney S.M."/>
            <person name="Perrotta A.R."/>
            <person name="Berdy B."/>
            <person name="Zhao S."/>
            <person name="Lieberman T.D."/>
            <person name="Swanson P.K."/>
            <person name="Smith M."/>
            <person name="Roesemann S."/>
            <person name="Alexander J.E."/>
            <person name="Rich S.A."/>
            <person name="Livny J."/>
            <person name="Vlamakis H."/>
            <person name="Clish C."/>
            <person name="Bullock K."/>
            <person name="Deik A."/>
            <person name="Scott J."/>
            <person name="Pierce K.A."/>
            <person name="Xavier R.J."/>
            <person name="Alm E.J."/>
        </authorList>
    </citation>
    <scope>NUCLEOTIDE SEQUENCE [LARGE SCALE GENOMIC DNA]</scope>
    <source>
        <strain evidence="4 13">BIOML-A1</strain>
    </source>
</reference>
<dbReference type="EMBL" id="QSHM01000005">
    <property type="protein sequence ID" value="RHC13628.1"/>
    <property type="molecule type" value="Genomic_DNA"/>
</dbReference>
<sequence length="94" mass="10215">MYYTTSGAYRKSKMLIDYANIALTFAIGVVFIIILFLRSGSGILFAVEFMLGALVNGLTAAKNFMSDRTVSGVILTVVTLGLLLMAVIAWRVMV</sequence>
<dbReference type="AlphaFoldDB" id="A0A174ZCU3"/>
<dbReference type="EMBL" id="CZBU01000004">
    <property type="protein sequence ID" value="CUQ78147.1"/>
    <property type="molecule type" value="Genomic_DNA"/>
</dbReference>
<dbReference type="GeneID" id="41356344"/>
<gene>
    <name evidence="7" type="ORF">DW007_05985</name>
    <name evidence="6" type="ORF">DW811_07070</name>
    <name evidence="5" type="ORF">DW858_06120</name>
    <name evidence="2" type="ORF">ERS852490_01933</name>
    <name evidence="3" type="ORF">ERS852492_01277</name>
    <name evidence="4" type="ORF">GKE48_08855</name>
</gene>
<evidence type="ECO:0000313" key="6">
    <source>
        <dbReference type="EMBL" id="RHD08969.1"/>
    </source>
</evidence>
<dbReference type="Proteomes" id="UP000284794">
    <property type="component" value="Unassembled WGS sequence"/>
</dbReference>
<dbReference type="Proteomes" id="UP000481964">
    <property type="component" value="Unassembled WGS sequence"/>
</dbReference>
<dbReference type="Proteomes" id="UP000095780">
    <property type="component" value="Unassembled WGS sequence"/>
</dbReference>
<evidence type="ECO:0000313" key="2">
    <source>
        <dbReference type="EMBL" id="CUQ78147.1"/>
    </source>
</evidence>
<dbReference type="OrthoDB" id="2066520at2"/>
<dbReference type="EMBL" id="CZBV01000003">
    <property type="protein sequence ID" value="CUQ83822.1"/>
    <property type="molecule type" value="Genomic_DNA"/>
</dbReference>
<reference evidence="8 9" key="1">
    <citation type="submission" date="2015-09" db="EMBL/GenBank/DDBJ databases">
        <authorList>
            <consortium name="Pathogen Informatics"/>
        </authorList>
    </citation>
    <scope>NUCLEOTIDE SEQUENCE [LARGE SCALE GENOMIC DNA]</scope>
    <source>
        <strain evidence="2 8">2789STDY5834875</strain>
        <strain evidence="3 9">2789STDY5834878</strain>
    </source>
</reference>
<keyword evidence="1" id="KW-0472">Membrane</keyword>
<keyword evidence="1" id="KW-0812">Transmembrane</keyword>
<evidence type="ECO:0000313" key="7">
    <source>
        <dbReference type="EMBL" id="RHL69092.1"/>
    </source>
</evidence>
<evidence type="ECO:0000313" key="13">
    <source>
        <dbReference type="Proteomes" id="UP000481964"/>
    </source>
</evidence>
<evidence type="ECO:0000256" key="1">
    <source>
        <dbReference type="SAM" id="Phobius"/>
    </source>
</evidence>
<reference evidence="10 11" key="2">
    <citation type="submission" date="2018-08" db="EMBL/GenBank/DDBJ databases">
        <title>A genome reference for cultivated species of the human gut microbiota.</title>
        <authorList>
            <person name="Zou Y."/>
            <person name="Xue W."/>
            <person name="Luo G."/>
        </authorList>
    </citation>
    <scope>NUCLEOTIDE SEQUENCE [LARGE SCALE GENOMIC DNA]</scope>
    <source>
        <strain evidence="7 11">AF36-7BH</strain>
        <strain evidence="6 10">AM32-2AC</strain>
        <strain evidence="5 12">AM37-3BH</strain>
    </source>
</reference>
<evidence type="ECO:0000313" key="4">
    <source>
        <dbReference type="EMBL" id="MSC57551.1"/>
    </source>
</evidence>
<feature type="transmembrane region" description="Helical" evidence="1">
    <location>
        <begin position="43"/>
        <end position="61"/>
    </location>
</feature>